<comment type="caution">
    <text evidence="1">The sequence shown here is derived from an EMBL/GenBank/DDBJ whole genome shotgun (WGS) entry which is preliminary data.</text>
</comment>
<sequence length="377" mass="38677">MDPEAEGSTADASDVEDSGSDSAKEDENAPVSILKFGKGRRRRGRRPSIRWGVGSPQKNEAAARGNVPAVSSAAVPTPTLQGPPQTLAVHPHGASAQQATPVNPATAQAGGVSQVPAPKTVPPASAPEHPPAAAPRAPQPQGTLATRSSAAPPSFPTTAAGLAPQQTPPVPPRGTVSNVDRPPALPAVSYPAQMLPAVAPMPAVAPATPAVGNPAQMVPDVARGPAVSPVSPFYNDVIPAPNNVAFNSRVQPVPSVQSLLVEAGARCPAGFPLGAMLLLALAVVTVGLLTFFVIFTEVWSMETDTVDWSAKLTTLTDFKVPSSNERTNQQFTTPEKTPGSDGSGIRRAGEDWTEGDEQNGFSSVVPDTSASEPPMPL</sequence>
<name>A0ACB7S056_HYAAI</name>
<dbReference type="EMBL" id="CM023486">
    <property type="protein sequence ID" value="KAH6927860.1"/>
    <property type="molecule type" value="Genomic_DNA"/>
</dbReference>
<keyword evidence="2" id="KW-1185">Reference proteome</keyword>
<gene>
    <name evidence="1" type="ORF">HPB50_009368</name>
</gene>
<proteinExistence type="predicted"/>
<evidence type="ECO:0000313" key="1">
    <source>
        <dbReference type="EMBL" id="KAH6927860.1"/>
    </source>
</evidence>
<dbReference type="Proteomes" id="UP000821845">
    <property type="component" value="Chromosome 6"/>
</dbReference>
<evidence type="ECO:0000313" key="2">
    <source>
        <dbReference type="Proteomes" id="UP000821845"/>
    </source>
</evidence>
<protein>
    <submittedName>
        <fullName evidence="1">Uncharacterized protein</fullName>
    </submittedName>
</protein>
<organism evidence="1 2">
    <name type="scientific">Hyalomma asiaticum</name>
    <name type="common">Tick</name>
    <dbReference type="NCBI Taxonomy" id="266040"/>
    <lineage>
        <taxon>Eukaryota</taxon>
        <taxon>Metazoa</taxon>
        <taxon>Ecdysozoa</taxon>
        <taxon>Arthropoda</taxon>
        <taxon>Chelicerata</taxon>
        <taxon>Arachnida</taxon>
        <taxon>Acari</taxon>
        <taxon>Parasitiformes</taxon>
        <taxon>Ixodida</taxon>
        <taxon>Ixodoidea</taxon>
        <taxon>Ixodidae</taxon>
        <taxon>Hyalomminae</taxon>
        <taxon>Hyalomma</taxon>
    </lineage>
</organism>
<reference evidence="1" key="1">
    <citation type="submission" date="2020-05" db="EMBL/GenBank/DDBJ databases">
        <title>Large-scale comparative analyses of tick genomes elucidate their genetic diversity and vector capacities.</title>
        <authorList>
            <person name="Jia N."/>
            <person name="Wang J."/>
            <person name="Shi W."/>
            <person name="Du L."/>
            <person name="Sun Y."/>
            <person name="Zhan W."/>
            <person name="Jiang J."/>
            <person name="Wang Q."/>
            <person name="Zhang B."/>
            <person name="Ji P."/>
            <person name="Sakyi L.B."/>
            <person name="Cui X."/>
            <person name="Yuan T."/>
            <person name="Jiang B."/>
            <person name="Yang W."/>
            <person name="Lam T.T.-Y."/>
            <person name="Chang Q."/>
            <person name="Ding S."/>
            <person name="Wang X."/>
            <person name="Zhu J."/>
            <person name="Ruan X."/>
            <person name="Zhao L."/>
            <person name="Wei J."/>
            <person name="Que T."/>
            <person name="Du C."/>
            <person name="Cheng J."/>
            <person name="Dai P."/>
            <person name="Han X."/>
            <person name="Huang E."/>
            <person name="Gao Y."/>
            <person name="Liu J."/>
            <person name="Shao H."/>
            <person name="Ye R."/>
            <person name="Li L."/>
            <person name="Wei W."/>
            <person name="Wang X."/>
            <person name="Wang C."/>
            <person name="Yang T."/>
            <person name="Huo Q."/>
            <person name="Li W."/>
            <person name="Guo W."/>
            <person name="Chen H."/>
            <person name="Zhou L."/>
            <person name="Ni X."/>
            <person name="Tian J."/>
            <person name="Zhou Y."/>
            <person name="Sheng Y."/>
            <person name="Liu T."/>
            <person name="Pan Y."/>
            <person name="Xia L."/>
            <person name="Li J."/>
            <person name="Zhao F."/>
            <person name="Cao W."/>
        </authorList>
    </citation>
    <scope>NUCLEOTIDE SEQUENCE</scope>
    <source>
        <strain evidence="1">Hyas-2018</strain>
    </source>
</reference>
<accession>A0ACB7S056</accession>